<evidence type="ECO:0000313" key="11">
    <source>
        <dbReference type="Proteomes" id="UP000596827"/>
    </source>
</evidence>
<dbReference type="InterPro" id="IPR036909">
    <property type="entry name" value="Cyt_c-like_dom_sf"/>
</dbReference>
<dbReference type="SUPFAM" id="SSF46626">
    <property type="entry name" value="Cytochrome c"/>
    <property type="match status" value="3"/>
</dbReference>
<evidence type="ECO:0000256" key="6">
    <source>
        <dbReference type="PROSITE-ProRule" id="PRU00433"/>
    </source>
</evidence>
<dbReference type="PRINTS" id="PR00605">
    <property type="entry name" value="CYTCHROMECIC"/>
</dbReference>
<comment type="caution">
    <text evidence="10">The sequence shown here is derived from an EMBL/GenBank/DDBJ whole genome shotgun (WGS) entry which is preliminary data.</text>
</comment>
<proteinExistence type="predicted"/>
<keyword evidence="1" id="KW-0813">Transport</keyword>
<gene>
    <name evidence="10" type="ORF">H8R02_06135</name>
</gene>
<dbReference type="RefSeq" id="WP_187080429.1">
    <property type="nucleotide sequence ID" value="NZ_JACORU010000001.1"/>
</dbReference>
<evidence type="ECO:0000256" key="4">
    <source>
        <dbReference type="ARBA" id="ARBA00022982"/>
    </source>
</evidence>
<feature type="domain" description="Cytochrome c" evidence="9">
    <location>
        <begin position="125"/>
        <end position="213"/>
    </location>
</feature>
<sequence length="360" mass="38457">MTRRVCELAAALLVLAAAWAAPEAHAGDRTAAPQTPAALYHNYCSVCHGDAGDGKSRAQNSLKPPPRDFTTSQSAQELTRERMIAAVKGGVPGTAMTAWKTQLDDKQIVEVVDYVRNTFMRPSVTDASRGRQVYARVCSVCHGDRGAGSMWASANLRPAPRDFSSPQALAELTRDRMIAAVAAGKPNTAMQAYGQKLSPKDIEEVVDYIRTSIMRVDGLAGISGTHARGVPVNAPAAAPSAPAQAFKADMKLPFPNNLKGDIAAGRKFYDANCATCHGAKGDGQGPRAYFINPKPRVFTSEESRGILNRPAIYAGVSAGKRGSEMPAWDKVLTAQEMADVSEYVFRSFIQTAGSDVAKKK</sequence>
<feature type="domain" description="Cytochrome c" evidence="9">
    <location>
        <begin position="260"/>
        <end position="348"/>
    </location>
</feature>
<evidence type="ECO:0000256" key="8">
    <source>
        <dbReference type="SAM" id="SignalP"/>
    </source>
</evidence>
<feature type="chain" id="PRO_5036794055" evidence="8">
    <location>
        <begin position="27"/>
        <end position="360"/>
    </location>
</feature>
<dbReference type="AlphaFoldDB" id="A0A923M742"/>
<evidence type="ECO:0000313" key="10">
    <source>
        <dbReference type="EMBL" id="MBC5764021.1"/>
    </source>
</evidence>
<evidence type="ECO:0000256" key="5">
    <source>
        <dbReference type="ARBA" id="ARBA00023004"/>
    </source>
</evidence>
<accession>A0A923M742</accession>
<dbReference type="PANTHER" id="PTHR33751:SF1">
    <property type="entry name" value="CBB3-TYPE CYTOCHROME C OXIDASE SUBUNIT FIXP"/>
    <property type="match status" value="1"/>
</dbReference>
<organism evidence="10 11">
    <name type="scientific">Ramlibacter albus</name>
    <dbReference type="NCBI Taxonomy" id="2079448"/>
    <lineage>
        <taxon>Bacteria</taxon>
        <taxon>Pseudomonadati</taxon>
        <taxon>Pseudomonadota</taxon>
        <taxon>Betaproteobacteria</taxon>
        <taxon>Burkholderiales</taxon>
        <taxon>Comamonadaceae</taxon>
        <taxon>Ramlibacter</taxon>
    </lineage>
</organism>
<keyword evidence="8" id="KW-0732">Signal</keyword>
<dbReference type="Pfam" id="PF13442">
    <property type="entry name" value="Cytochrome_CBB3"/>
    <property type="match status" value="2"/>
</dbReference>
<dbReference type="Pfam" id="PF00034">
    <property type="entry name" value="Cytochrom_C"/>
    <property type="match status" value="1"/>
</dbReference>
<evidence type="ECO:0000256" key="7">
    <source>
        <dbReference type="SAM" id="MobiDB-lite"/>
    </source>
</evidence>
<feature type="domain" description="Cytochrome c" evidence="9">
    <location>
        <begin position="31"/>
        <end position="119"/>
    </location>
</feature>
<dbReference type="GO" id="GO:0020037">
    <property type="term" value="F:heme binding"/>
    <property type="evidence" value="ECO:0007669"/>
    <property type="project" value="InterPro"/>
</dbReference>
<keyword evidence="4" id="KW-0249">Electron transport</keyword>
<dbReference type="InterPro" id="IPR009056">
    <property type="entry name" value="Cyt_c-like_dom"/>
</dbReference>
<protein>
    <submittedName>
        <fullName evidence="10">C-type cytochrome</fullName>
    </submittedName>
</protein>
<name>A0A923M742_9BURK</name>
<dbReference type="PROSITE" id="PS51007">
    <property type="entry name" value="CYTC"/>
    <property type="match status" value="3"/>
</dbReference>
<dbReference type="GO" id="GO:0005506">
    <property type="term" value="F:iron ion binding"/>
    <property type="evidence" value="ECO:0007669"/>
    <property type="project" value="InterPro"/>
</dbReference>
<evidence type="ECO:0000256" key="3">
    <source>
        <dbReference type="ARBA" id="ARBA00022723"/>
    </source>
</evidence>
<keyword evidence="2 6" id="KW-0349">Heme</keyword>
<dbReference type="InterPro" id="IPR050597">
    <property type="entry name" value="Cytochrome_c_Oxidase_Subunit"/>
</dbReference>
<evidence type="ECO:0000256" key="1">
    <source>
        <dbReference type="ARBA" id="ARBA00022448"/>
    </source>
</evidence>
<dbReference type="GO" id="GO:0009055">
    <property type="term" value="F:electron transfer activity"/>
    <property type="evidence" value="ECO:0007669"/>
    <property type="project" value="InterPro"/>
</dbReference>
<feature type="region of interest" description="Disordered" evidence="7">
    <location>
        <begin position="54"/>
        <end position="75"/>
    </location>
</feature>
<evidence type="ECO:0000259" key="9">
    <source>
        <dbReference type="PROSITE" id="PS51007"/>
    </source>
</evidence>
<feature type="signal peptide" evidence="8">
    <location>
        <begin position="1"/>
        <end position="26"/>
    </location>
</feature>
<dbReference type="Proteomes" id="UP000596827">
    <property type="component" value="Unassembled WGS sequence"/>
</dbReference>
<keyword evidence="3 6" id="KW-0479">Metal-binding</keyword>
<dbReference type="PANTHER" id="PTHR33751">
    <property type="entry name" value="CBB3-TYPE CYTOCHROME C OXIDASE SUBUNIT FIXP"/>
    <property type="match status" value="1"/>
</dbReference>
<keyword evidence="11" id="KW-1185">Reference proteome</keyword>
<reference evidence="10" key="1">
    <citation type="submission" date="2020-08" db="EMBL/GenBank/DDBJ databases">
        <title>Ramlibacter sp. GTP1 16S ribosomal RNA gene genome sequencing and assembly.</title>
        <authorList>
            <person name="Kang M."/>
        </authorList>
    </citation>
    <scope>NUCLEOTIDE SEQUENCE</scope>
    <source>
        <strain evidence="10">GTP1</strain>
    </source>
</reference>
<dbReference type="Gene3D" id="1.10.760.10">
    <property type="entry name" value="Cytochrome c-like domain"/>
    <property type="match status" value="3"/>
</dbReference>
<evidence type="ECO:0000256" key="2">
    <source>
        <dbReference type="ARBA" id="ARBA00022617"/>
    </source>
</evidence>
<keyword evidence="5 6" id="KW-0408">Iron</keyword>
<dbReference type="InterPro" id="IPR008168">
    <property type="entry name" value="Cyt_C_IC"/>
</dbReference>
<dbReference type="EMBL" id="JACORU010000001">
    <property type="protein sequence ID" value="MBC5764021.1"/>
    <property type="molecule type" value="Genomic_DNA"/>
</dbReference>